<dbReference type="RefSeq" id="WP_094693665.1">
    <property type="nucleotide sequence ID" value="NZ_CALENZ010000003.1"/>
</dbReference>
<proteinExistence type="predicted"/>
<dbReference type="PANTHER" id="PTHR43158">
    <property type="entry name" value="SKFA PEPTIDE EXPORT ATP-BINDING PROTEIN SKFE"/>
    <property type="match status" value="1"/>
</dbReference>
<dbReference type="Proteomes" id="UP000216451">
    <property type="component" value="Unassembled WGS sequence"/>
</dbReference>
<dbReference type="CDD" id="cd03230">
    <property type="entry name" value="ABC_DR_subfamily_A"/>
    <property type="match status" value="1"/>
</dbReference>
<gene>
    <name evidence="4" type="ORF">BAQU_1229</name>
</gene>
<dbReference type="InterPro" id="IPR003439">
    <property type="entry name" value="ABC_transporter-like_ATP-bd"/>
</dbReference>
<dbReference type="GeneID" id="98295900"/>
<dbReference type="OrthoDB" id="9804819at2"/>
<dbReference type="SMART" id="SM00382">
    <property type="entry name" value="AAA"/>
    <property type="match status" value="1"/>
</dbReference>
<keyword evidence="2" id="KW-0067">ATP-binding</keyword>
<sequence length="301" mass="34040">MIELRSITKAFDAHTAVSDISISVPTGSIYGLVGTNGSGKTTLLKMLAGVLTQDSGTIAYDGHPVYENAEVKRQIAFIPDDLTYFNRFTLHSAGTLTAGIYAQSWSQELFETAMHQFHLDPHMQFSKMSKGMRKQGVFCLVFARQPRYMLLDEPIDGLDPIVRKSIWELIVDATADRSMTAVISSHNLRELEGYCDHVCAIKAGKVAIEQDIEDLKSDIHKLQISFGPQRQPSAAMLEPLHILHEYDRGSINYLIVRNSDEELDRFVNRTHPVIFDEIPLTLEEIFMYELREDSNDYTSKH</sequence>
<dbReference type="GO" id="GO:0016887">
    <property type="term" value="F:ATP hydrolysis activity"/>
    <property type="evidence" value="ECO:0007669"/>
    <property type="project" value="InterPro"/>
</dbReference>
<organism evidence="4 5">
    <name type="scientific">Bifidobacterium aquikefiri</name>
    <dbReference type="NCBI Taxonomy" id="1653207"/>
    <lineage>
        <taxon>Bacteria</taxon>
        <taxon>Bacillati</taxon>
        <taxon>Actinomycetota</taxon>
        <taxon>Actinomycetes</taxon>
        <taxon>Bifidobacteriales</taxon>
        <taxon>Bifidobacteriaceae</taxon>
        <taxon>Bifidobacterium</taxon>
    </lineage>
</organism>
<dbReference type="Gene3D" id="3.40.50.300">
    <property type="entry name" value="P-loop containing nucleotide triphosphate hydrolases"/>
    <property type="match status" value="1"/>
</dbReference>
<name>A0A261G6T9_9BIFI</name>
<evidence type="ECO:0000313" key="4">
    <source>
        <dbReference type="EMBL" id="OZG67157.1"/>
    </source>
</evidence>
<evidence type="ECO:0000259" key="3">
    <source>
        <dbReference type="PROSITE" id="PS50893"/>
    </source>
</evidence>
<keyword evidence="1" id="KW-0547">Nucleotide-binding</keyword>
<keyword evidence="5" id="KW-1185">Reference proteome</keyword>
<accession>A0A261G6T9</accession>
<comment type="caution">
    <text evidence="4">The sequence shown here is derived from an EMBL/GenBank/DDBJ whole genome shotgun (WGS) entry which is preliminary data.</text>
</comment>
<dbReference type="GO" id="GO:0005524">
    <property type="term" value="F:ATP binding"/>
    <property type="evidence" value="ECO:0007669"/>
    <property type="project" value="UniProtKB-KW"/>
</dbReference>
<evidence type="ECO:0000256" key="1">
    <source>
        <dbReference type="ARBA" id="ARBA00022741"/>
    </source>
</evidence>
<dbReference type="Pfam" id="PF00005">
    <property type="entry name" value="ABC_tran"/>
    <property type="match status" value="1"/>
</dbReference>
<evidence type="ECO:0000313" key="5">
    <source>
        <dbReference type="Proteomes" id="UP000216451"/>
    </source>
</evidence>
<dbReference type="SUPFAM" id="SSF52540">
    <property type="entry name" value="P-loop containing nucleoside triphosphate hydrolases"/>
    <property type="match status" value="1"/>
</dbReference>
<dbReference type="PROSITE" id="PS50893">
    <property type="entry name" value="ABC_TRANSPORTER_2"/>
    <property type="match status" value="1"/>
</dbReference>
<dbReference type="InterPro" id="IPR027417">
    <property type="entry name" value="P-loop_NTPase"/>
</dbReference>
<reference evidence="4 5" key="1">
    <citation type="journal article" date="2017" name="BMC Genomics">
        <title>Comparative genomic and phylogenomic analyses of the Bifidobacteriaceae family.</title>
        <authorList>
            <person name="Lugli G.A."/>
            <person name="Milani C."/>
            <person name="Turroni F."/>
            <person name="Duranti S."/>
            <person name="Mancabelli L."/>
            <person name="Mangifesta M."/>
            <person name="Ferrario C."/>
            <person name="Modesto M."/>
            <person name="Mattarelli P."/>
            <person name="Jiri K."/>
            <person name="van Sinderen D."/>
            <person name="Ventura M."/>
        </authorList>
    </citation>
    <scope>NUCLEOTIDE SEQUENCE [LARGE SCALE GENOMIC DNA]</scope>
    <source>
        <strain evidence="4 5">LMG 28769</strain>
    </source>
</reference>
<dbReference type="InterPro" id="IPR003593">
    <property type="entry name" value="AAA+_ATPase"/>
</dbReference>
<protein>
    <submittedName>
        <fullName evidence="4">ABC transporter</fullName>
    </submittedName>
</protein>
<dbReference type="EMBL" id="MWXA01000005">
    <property type="protein sequence ID" value="OZG67157.1"/>
    <property type="molecule type" value="Genomic_DNA"/>
</dbReference>
<dbReference type="PANTHER" id="PTHR43158:SF10">
    <property type="entry name" value="ABC TRANSPORTER ATP-BINDING PROTEIN YTRB"/>
    <property type="match status" value="1"/>
</dbReference>
<feature type="domain" description="ABC transporter" evidence="3">
    <location>
        <begin position="2"/>
        <end position="228"/>
    </location>
</feature>
<evidence type="ECO:0000256" key="2">
    <source>
        <dbReference type="ARBA" id="ARBA00022840"/>
    </source>
</evidence>
<dbReference type="AlphaFoldDB" id="A0A261G6T9"/>